<dbReference type="HOGENOM" id="CLU_293165_0_0_9"/>
<dbReference type="OrthoDB" id="2490673at2"/>
<evidence type="ECO:0000313" key="4">
    <source>
        <dbReference type="Proteomes" id="UP000029278"/>
    </source>
</evidence>
<keyword evidence="4" id="KW-1185">Reference proteome</keyword>
<gene>
    <name evidence="3" type="ORF">DJ90_835</name>
</gene>
<dbReference type="GeneID" id="77011591"/>
<dbReference type="Gene3D" id="2.30.110.50">
    <property type="match status" value="1"/>
</dbReference>
<dbReference type="Gene3D" id="3.40.1350.120">
    <property type="match status" value="1"/>
</dbReference>
<dbReference type="EMBL" id="JMQA01000018">
    <property type="protein sequence ID" value="KFN10329.1"/>
    <property type="molecule type" value="Genomic_DNA"/>
</dbReference>
<dbReference type="GO" id="GO:0004549">
    <property type="term" value="F:tRNA-specific ribonuclease activity"/>
    <property type="evidence" value="ECO:0007669"/>
    <property type="project" value="InterPro"/>
</dbReference>
<dbReference type="CDD" id="cd13442">
    <property type="entry name" value="CDI_toxin_Bp1026b-like"/>
    <property type="match status" value="1"/>
</dbReference>
<dbReference type="Pfam" id="PF18451">
    <property type="entry name" value="CdiA_C"/>
    <property type="match status" value="1"/>
</dbReference>
<evidence type="ECO:0000259" key="2">
    <source>
        <dbReference type="Pfam" id="PF18451"/>
    </source>
</evidence>
<dbReference type="Gene3D" id="3.55.50.10">
    <property type="entry name" value="Baseplate protein-like domains"/>
    <property type="match status" value="1"/>
</dbReference>
<feature type="region of interest" description="Disordered" evidence="1">
    <location>
        <begin position="598"/>
        <end position="639"/>
    </location>
</feature>
<dbReference type="STRING" id="44252.DJ90_835"/>
<dbReference type="Proteomes" id="UP000029278">
    <property type="component" value="Unassembled WGS sequence"/>
</dbReference>
<dbReference type="InterPro" id="IPR033806">
    <property type="entry name" value="CDI_toxin_Bp1026b-like"/>
</dbReference>
<evidence type="ECO:0000313" key="3">
    <source>
        <dbReference type="EMBL" id="KFN10329.1"/>
    </source>
</evidence>
<dbReference type="InterPro" id="IPR040559">
    <property type="entry name" value="CdiA_C"/>
</dbReference>
<dbReference type="PATRIC" id="fig|44252.3.peg.1296"/>
<feature type="compositionally biased region" description="Basic and acidic residues" evidence="1">
    <location>
        <begin position="598"/>
        <end position="609"/>
    </location>
</feature>
<comment type="caution">
    <text evidence="3">The sequence shown here is derived from an EMBL/GenBank/DDBJ whole genome shotgun (WGS) entry which is preliminary data.</text>
</comment>
<proteinExistence type="predicted"/>
<feature type="region of interest" description="Disordered" evidence="1">
    <location>
        <begin position="875"/>
        <end position="900"/>
    </location>
</feature>
<dbReference type="RefSeq" id="WP_036619880.1">
    <property type="nucleotide sequence ID" value="NZ_JAKOBR010000004.1"/>
</dbReference>
<protein>
    <submittedName>
        <fullName evidence="3">Phage late control D family protein</fullName>
    </submittedName>
</protein>
<dbReference type="SUPFAM" id="SSF69279">
    <property type="entry name" value="Phage tail proteins"/>
    <property type="match status" value="1"/>
</dbReference>
<dbReference type="AlphaFoldDB" id="A0A090ZG73"/>
<organism evidence="3 4">
    <name type="scientific">Paenibacillus macerans</name>
    <name type="common">Bacillus macerans</name>
    <dbReference type="NCBI Taxonomy" id="44252"/>
    <lineage>
        <taxon>Bacteria</taxon>
        <taxon>Bacillati</taxon>
        <taxon>Bacillota</taxon>
        <taxon>Bacilli</taxon>
        <taxon>Bacillales</taxon>
        <taxon>Paenibacillaceae</taxon>
        <taxon>Paenibacillus</taxon>
    </lineage>
</organism>
<feature type="domain" description="tRNA nuclease CdiA C-terminal" evidence="2">
    <location>
        <begin position="938"/>
        <end position="1014"/>
    </location>
</feature>
<sequence>METWQEGNEFQFQWPYKLKAIRSLKIESKFNEHVKCSLVAEMAEEDAEVCLLEGSFQDSLRIFKRTDEGSQYWFAGGITSIEIEVEGGIPHVKVEALSRSYAMDFTPHSRSFQNKHLTYTGLIQKLAAIYPKGDILNEATNPGDTIGELMVQYQETDWQFLKRLASRIGTVILPDVVMDAPRVYFGVPDFKWGTVIHAQKYTLLSNRAVYLDLKAHTEGGTLQENDLISYLVVTDQYCQVGDNVGFKGRMWVIAESAITYEKGTTSYTYLLVQRSSLRRKSRLNKGIQGVALEGRVVKRANNMVKVHLDIDNEHDESGNWWFPFSPEGNNIFHCMPDEGARIKIYFPSGIEKQSIAINSVRGRSEEMTSRTVFQKPTTKVFHMPGEAKMELGDDGVLFEKGTVRIHLNQNDIRLEADKHLFVTASNNLNFGSRDAVIDSIKLTASDFITFQTLDSQQSVTVQGNRVGIRCKELHFEKVEMDYIELLTDEELKELYVDQLVAEYYGDLKDVYAMGTRPSNNIQTKSDIEASKRTLVNNDPDGIKKARQKMGQMEESELRNLYKRKFVSSSNGEETTEKDLKEEKQKYINAYNQIKEKRQQQYEIQHKESGEGSQTASVPPSVPELLQQPNEGSEQPSKGSAQTLLGNVLDAFMKEAELNLIIPQKPIYLSKTEDTNPLYSRYTFFQFQISPQIMFAEMNILFGAVAIVGAFFTGGSSLLMLSLAAGGAVLGVADIGINVQKINDLNEGKDYTDPTFMGMNQDLVNIAGLVVGAGELGLGLKALLKSGDLAAYARNIDELDEVLDAGLKRGPKSGSLIEETDNAAKIPRTGPEWDEYFRSRYGDQNVDWKTSSEYKLYGEKHIPYTPKIRPNAVITKPSLPKGGKPKGNYANEKGKNARGLKRQNEAANVLAENGYRTIMLDEVPNGKFRGNGYGIDPDKSPDFIIEGQVFDCYAPESTKLKNTLDILREKTTLQARRIVLNLNDYPVENRTELIEFILSQTHKDLKHLNELLVIEGRQVTRAYWRFE</sequence>
<accession>A0A090ZG73</accession>
<reference evidence="3 4" key="1">
    <citation type="submission" date="2014-04" db="EMBL/GenBank/DDBJ databases">
        <authorList>
            <person name="Bishop-Lilly K.A."/>
            <person name="Broomall S.M."/>
            <person name="Chain P.S."/>
            <person name="Chertkov O."/>
            <person name="Coyne S.R."/>
            <person name="Daligault H.E."/>
            <person name="Davenport K.W."/>
            <person name="Erkkila T."/>
            <person name="Frey K.G."/>
            <person name="Gibbons H.S."/>
            <person name="Gu W."/>
            <person name="Jaissle J."/>
            <person name="Johnson S.L."/>
            <person name="Koroleva G.I."/>
            <person name="Ladner J.T."/>
            <person name="Lo C.-C."/>
            <person name="Minogue T.D."/>
            <person name="Munk C."/>
            <person name="Palacios G.F."/>
            <person name="Redden C.L."/>
            <person name="Rosenzweig C.N."/>
            <person name="Scholz M.B."/>
            <person name="Teshima H."/>
            <person name="Xu Y."/>
        </authorList>
    </citation>
    <scope>NUCLEOTIDE SEQUENCE [LARGE SCALE GENOMIC DNA]</scope>
    <source>
        <strain evidence="3 4">8244</strain>
    </source>
</reference>
<feature type="compositionally biased region" description="Polar residues" evidence="1">
    <location>
        <begin position="626"/>
        <end position="639"/>
    </location>
</feature>
<evidence type="ECO:0000256" key="1">
    <source>
        <dbReference type="SAM" id="MobiDB-lite"/>
    </source>
</evidence>
<name>A0A090ZG73_PAEMA</name>